<accession>A0ABU2V1Q3</accession>
<dbReference type="RefSeq" id="WP_311712848.1">
    <property type="nucleotide sequence ID" value="NZ_JAVREZ010000001.1"/>
</dbReference>
<protein>
    <submittedName>
        <fullName evidence="2">Uncharacterized protein</fullName>
    </submittedName>
</protein>
<evidence type="ECO:0000313" key="3">
    <source>
        <dbReference type="Proteomes" id="UP001183824"/>
    </source>
</evidence>
<keyword evidence="3" id="KW-1185">Reference proteome</keyword>
<feature type="compositionally biased region" description="Basic and acidic residues" evidence="1">
    <location>
        <begin position="11"/>
        <end position="20"/>
    </location>
</feature>
<sequence>MLKTQAGGHPLRRDLHEGGLRQHRPGLAFVATQAKLKTTPAFDAVGVMNYTE</sequence>
<gene>
    <name evidence="2" type="ORF">RNB18_04670</name>
</gene>
<reference evidence="3" key="1">
    <citation type="submission" date="2023-07" db="EMBL/GenBank/DDBJ databases">
        <title>30 novel species of actinomycetes from the DSMZ collection.</title>
        <authorList>
            <person name="Nouioui I."/>
        </authorList>
    </citation>
    <scope>NUCLEOTIDE SEQUENCE [LARGE SCALE GENOMIC DNA]</scope>
    <source>
        <strain evidence="3">DSM 41640</strain>
    </source>
</reference>
<evidence type="ECO:0000256" key="1">
    <source>
        <dbReference type="SAM" id="MobiDB-lite"/>
    </source>
</evidence>
<feature type="region of interest" description="Disordered" evidence="1">
    <location>
        <begin position="1"/>
        <end position="22"/>
    </location>
</feature>
<comment type="caution">
    <text evidence="2">The sequence shown here is derived from an EMBL/GenBank/DDBJ whole genome shotgun (WGS) entry which is preliminary data.</text>
</comment>
<proteinExistence type="predicted"/>
<evidence type="ECO:0000313" key="2">
    <source>
        <dbReference type="EMBL" id="MDT0479482.1"/>
    </source>
</evidence>
<name>A0ABU2V1Q3_9ACTN</name>
<organism evidence="2 3">
    <name type="scientific">Streptomyces doebereineriae</name>
    <dbReference type="NCBI Taxonomy" id="3075528"/>
    <lineage>
        <taxon>Bacteria</taxon>
        <taxon>Bacillati</taxon>
        <taxon>Actinomycetota</taxon>
        <taxon>Actinomycetes</taxon>
        <taxon>Kitasatosporales</taxon>
        <taxon>Streptomycetaceae</taxon>
        <taxon>Streptomyces</taxon>
    </lineage>
</organism>
<dbReference type="EMBL" id="JAVREZ010000001">
    <property type="protein sequence ID" value="MDT0479482.1"/>
    <property type="molecule type" value="Genomic_DNA"/>
</dbReference>
<dbReference type="Proteomes" id="UP001183824">
    <property type="component" value="Unassembled WGS sequence"/>
</dbReference>